<dbReference type="OrthoDB" id="193731at2157"/>
<proteinExistence type="predicted"/>
<dbReference type="STRING" id="308853.SAMN05421752_10794"/>
<reference evidence="2" key="1">
    <citation type="submission" date="2017-01" db="EMBL/GenBank/DDBJ databases">
        <authorList>
            <person name="Varghese N."/>
            <person name="Submissions S."/>
        </authorList>
    </citation>
    <scope>NUCLEOTIDE SEQUENCE [LARGE SCALE GENOMIC DNA]</scope>
    <source>
        <strain evidence="2">type strain: HArc-</strain>
    </source>
</reference>
<accession>A0A1N7FL27</accession>
<dbReference type="Proteomes" id="UP000185936">
    <property type="component" value="Unassembled WGS sequence"/>
</dbReference>
<evidence type="ECO:0000313" key="2">
    <source>
        <dbReference type="Proteomes" id="UP000185936"/>
    </source>
</evidence>
<sequence>MVHLEWEIDRREGVTFISATVRNTHTTPQTVRLESRLDGETWAPRRGGDTVREWNGDVWTGVVDPGRCRGVGFATPAAPVEPPVELVDACRASDATGSQSASVLRSLEAWQPTRDVLPRMP</sequence>
<dbReference type="Pfam" id="PF25256">
    <property type="entry name" value="DUF7857"/>
    <property type="match status" value="1"/>
</dbReference>
<organism evidence="1 2">
    <name type="scientific">Natronorubrum thiooxidans</name>
    <dbReference type="NCBI Taxonomy" id="308853"/>
    <lineage>
        <taxon>Archaea</taxon>
        <taxon>Methanobacteriati</taxon>
        <taxon>Methanobacteriota</taxon>
        <taxon>Stenosarchaea group</taxon>
        <taxon>Halobacteria</taxon>
        <taxon>Halobacteriales</taxon>
        <taxon>Natrialbaceae</taxon>
        <taxon>Natronorubrum</taxon>
    </lineage>
</organism>
<evidence type="ECO:0000313" key="1">
    <source>
        <dbReference type="EMBL" id="SIS01031.1"/>
    </source>
</evidence>
<dbReference type="AlphaFoldDB" id="A0A1N7FL27"/>
<dbReference type="InterPro" id="IPR057179">
    <property type="entry name" value="DUF7857"/>
</dbReference>
<dbReference type="EMBL" id="FTNR01000007">
    <property type="protein sequence ID" value="SIS01031.1"/>
    <property type="molecule type" value="Genomic_DNA"/>
</dbReference>
<name>A0A1N7FL27_9EURY</name>
<keyword evidence="2" id="KW-1185">Reference proteome</keyword>
<dbReference type="RefSeq" id="WP_076609283.1">
    <property type="nucleotide sequence ID" value="NZ_FTNR01000007.1"/>
</dbReference>
<gene>
    <name evidence="1" type="ORF">SAMN05421752_10794</name>
</gene>
<protein>
    <submittedName>
        <fullName evidence="1">Uncharacterized protein</fullName>
    </submittedName>
</protein>